<sequence length="1908" mass="206371" precursor="true">MNNLLLSFLRKKNYIRGLTSLLFLALFFIGFATNSAYSQAFRTTWITTDGTITIPTNETGYDYTVTWTNLTNAGVGNGSAIAQTGNYTITGLENNSTYEVAISGDFPHFYMNFGSGKLKLKTIEEWGNIAWTKMNSAFSGCENLTYNAIDTPNLSLVRTMSDMFRECTSFDGNATINNWNTENIINMSGMFAYASTFNQPLNNWNTAAVTDMNNMFLSTSFNQDIGSWNTAAVIDMNNMFFGAQSFNQDISSWNTAAVTDMSGMFVNTPFNQNISSWNTAAVTDMSSMFFAAQSFNQNISSWNTAVVTDMSKMLVGTTLFNQNLGTWNIESIIQNNAFDGMYRMFSNSGLSTANYDATLIGWAAQNVNTGISLGSFGLTYCTSETARNTLTSAPNNWTITGDNLACPSTIPFRTTWITTDGTITIPTNGGTGYNYTVTWTNLTNPTVGDGSASNQTGNYTLTGLENNSTYEIAISGDFPHFYMGGSSSEQPKIQTIEAWGDIAWTSMYAAFQGCENLTYTATDSPNLAGVTDMSNMFHGCISFDGNTTMNNWNTENVTNILFMFAGASTFNQPIGDWNVENVTNMNGLFNSASSFNQNIEDWNISNLTSLQGLFYYASSFNQPLNNWNTSSVTNMNLVFSGATSFNQPLDNWNTSSATEMNSLFANARAFNQPIGNWNTGNVTNMTSVFNDAHSFNQNIGNWNTEHVTDMTQMFTNAPAFNQDIRNWNTSNVTSMSQMFFMATSFDQNIGSWNTGNVINMQSMFGRATSFNQDISNWNTSNVTSIGGMFFNATSFNQDISNWNTENVTNMGATFSGASAFNQNLGNWNIENVEQIISYYGMSGMLDNSGLSTANYDATLIGWAAQNVNPNITLGATGLAYCASETARNILTSAPNNWNITGDIFFCFEPEINLQGNGIDIVNNSTTPITANATDFGSVLACGSDTLTRIFTVQNTGNNNLITNNIIITGTHASDFSFGTFSSTIAPFSSATFTVTFNPSGLGNRTATIEINNNDSDESLYTFAIQGIGTADNINPVIPTLADETAQCQVIALIPPTTTDNCAGTLTGTTGQVFPITTQGTTIVEWTFDDGNGNIATVNQNVIITDTEIPTITAPSNITANTDTGICTASNLTLGTATGTDNCGIPTFTNDAPTVFPIGLTNVTWTADDGNGNTATAIQTVMITAPVEINVTGNGNSIADGNSAASTINNTDFGDVTTDRTVTYTIENTGTQPLLISSITSDNTDFVVSIIPTTVLAGSTSTFDVTFSSASLGLSAANITINNNDCDEAIYDFAVQATKTSTTPPPSGGGIGGTGTGGSTGGTTGGAGAVVPNPDLIFTGASNMYNANRLDLSWVTNTTISAFRLYRNNVLIRTFSGSSTDYSDANLAANTFYTYTLIAVINGINSEPHTFEFWTAPNPPSVASVTDVCEEGIATVVLSSNENGTGSSYKVYTEENGGNPVASSDTTFFNLPSVNTQTDFYISTVGGESGKEGERTKITVRVQPTFEAVILRGSTQYSCTNSLVLQAGYIANANSYTWFLDGNEVGTGQTFTATIEGNYEVRINKIVCEVTSEPVQVLLNQVITAQIEENTTTQNSITFCENGNLNAVSAGQDATYKWSLNGNIVGEEQNIAVSQSGTYTLSVAKGDCQVSTTINVAVATRPQMPTLSSTQDSVCLGVTTTLSVQNIENGVTYKWLRNGNEINETGNSITVNEVGNYTVEVVSNVENSCTTISEQIQVNGFEVIPTNLRINEEQATLYLETQMAQAQITNIEWYFEGELNTELGNTSEIRPTQEGNYYAIITNQNGCNYQTEIVYFPLDFVTGEEDIKTDTFKIYPNPSTGIFKVQFETVLLENTEVSIFDGIGRKIHTQTFEKGNQEFVITLKNQPKGMYLIHFNHNNKVYSRQIVIE</sequence>
<dbReference type="InterPro" id="IPR011889">
    <property type="entry name" value="Liste_lipo_26"/>
</dbReference>
<reference evidence="12" key="1">
    <citation type="submission" date="2012-06" db="EMBL/GenBank/DDBJ databases">
        <title>The complete genome of Flexibacter litoralis DSM 6794.</title>
        <authorList>
            <person name="Lucas S."/>
            <person name="Copeland A."/>
            <person name="Lapidus A."/>
            <person name="Glavina del Rio T."/>
            <person name="Dalin E."/>
            <person name="Tice H."/>
            <person name="Bruce D."/>
            <person name="Goodwin L."/>
            <person name="Pitluck S."/>
            <person name="Peters L."/>
            <person name="Ovchinnikova G."/>
            <person name="Lu M."/>
            <person name="Kyrpides N."/>
            <person name="Mavromatis K."/>
            <person name="Ivanova N."/>
            <person name="Brettin T."/>
            <person name="Detter J.C."/>
            <person name="Han C."/>
            <person name="Larimer F."/>
            <person name="Land M."/>
            <person name="Hauser L."/>
            <person name="Markowitz V."/>
            <person name="Cheng J.-F."/>
            <person name="Hugenholtz P."/>
            <person name="Woyke T."/>
            <person name="Wu D."/>
            <person name="Spring S."/>
            <person name="Lang E."/>
            <person name="Kopitz M."/>
            <person name="Brambilla E."/>
            <person name="Klenk H.-P."/>
            <person name="Eisen J.A."/>
        </authorList>
    </citation>
    <scope>NUCLEOTIDE SEQUENCE [LARGE SCALE GENOMIC DNA]</scope>
    <source>
        <strain evidence="12">ATCC 23117 / DSM 6794 / NBRC 15988 / NCIMB 1366 / Sio-4</strain>
    </source>
</reference>
<evidence type="ECO:0000256" key="5">
    <source>
        <dbReference type="ARBA" id="ARBA00023069"/>
    </source>
</evidence>
<organism evidence="11 12">
    <name type="scientific">Bernardetia litoralis (strain ATCC 23117 / DSM 6794 / NBRC 15988 / NCIMB 1366 / Fx l1 / Sio-4)</name>
    <name type="common">Flexibacter litoralis</name>
    <dbReference type="NCBI Taxonomy" id="880071"/>
    <lineage>
        <taxon>Bacteria</taxon>
        <taxon>Pseudomonadati</taxon>
        <taxon>Bacteroidota</taxon>
        <taxon>Cytophagia</taxon>
        <taxon>Cytophagales</taxon>
        <taxon>Bernardetiaceae</taxon>
        <taxon>Bernardetia</taxon>
    </lineage>
</organism>
<dbReference type="RefSeq" id="WP_014798435.1">
    <property type="nucleotide sequence ID" value="NC_018018.1"/>
</dbReference>
<dbReference type="Pfam" id="PF03382">
    <property type="entry name" value="DUF285"/>
    <property type="match status" value="3"/>
</dbReference>
<dbReference type="InterPro" id="IPR044023">
    <property type="entry name" value="Ig_7"/>
</dbReference>
<feature type="domain" description="HYDIN/VesB/CFA65-like Ig-like" evidence="10">
    <location>
        <begin position="1210"/>
        <end position="1284"/>
    </location>
</feature>
<evidence type="ECO:0000256" key="6">
    <source>
        <dbReference type="ARBA" id="ARBA00023273"/>
    </source>
</evidence>
<gene>
    <name evidence="11" type="ordered locus">Fleli_2637</name>
</gene>
<feature type="domain" description="Secretion system C-terminal sorting" evidence="8">
    <location>
        <begin position="1833"/>
        <end position="1907"/>
    </location>
</feature>
<dbReference type="InterPro" id="IPR053879">
    <property type="entry name" value="HYDIN_VesB_CFA65-like_Ig"/>
</dbReference>
<dbReference type="InterPro" id="IPR003410">
    <property type="entry name" value="HYR_dom"/>
</dbReference>
<evidence type="ECO:0000259" key="8">
    <source>
        <dbReference type="Pfam" id="PF18962"/>
    </source>
</evidence>
<evidence type="ECO:0000256" key="2">
    <source>
        <dbReference type="ARBA" id="ARBA00004496"/>
    </source>
</evidence>
<dbReference type="eggNOG" id="COG3291">
    <property type="taxonomic scope" value="Bacteria"/>
</dbReference>
<dbReference type="InterPro" id="IPR013783">
    <property type="entry name" value="Ig-like_fold"/>
</dbReference>
<dbReference type="KEGG" id="fli:Fleli_2637"/>
<evidence type="ECO:0000313" key="12">
    <source>
        <dbReference type="Proteomes" id="UP000006054"/>
    </source>
</evidence>
<feature type="domain" description="HYR" evidence="7">
    <location>
        <begin position="1104"/>
        <end position="1180"/>
    </location>
</feature>
<protein>
    <submittedName>
        <fullName evidence="11">Surface protein 26-residue repeat-containing protein</fullName>
    </submittedName>
</protein>
<evidence type="ECO:0000259" key="9">
    <source>
        <dbReference type="Pfam" id="PF19081"/>
    </source>
</evidence>
<dbReference type="InterPro" id="IPR005046">
    <property type="entry name" value="DUF285"/>
</dbReference>
<evidence type="ECO:0000313" key="11">
    <source>
        <dbReference type="EMBL" id="AFM04998.1"/>
    </source>
</evidence>
<dbReference type="InterPro" id="IPR026444">
    <property type="entry name" value="Secre_tail"/>
</dbReference>
<accession>I4AM13</accession>
<comment type="subcellular location">
    <subcellularLocation>
        <location evidence="1">Cell projection</location>
        <location evidence="1">Cilium</location>
    </subcellularLocation>
    <subcellularLocation>
        <location evidence="2">Cytoplasm</location>
    </subcellularLocation>
</comment>
<evidence type="ECO:0000259" key="10">
    <source>
        <dbReference type="Pfam" id="PF22544"/>
    </source>
</evidence>
<dbReference type="NCBIfam" id="TIGR04183">
    <property type="entry name" value="Por_Secre_tail"/>
    <property type="match status" value="1"/>
</dbReference>
<dbReference type="PATRIC" id="fig|880071.3.peg.2627"/>
<dbReference type="Pfam" id="PF22544">
    <property type="entry name" value="HYDIN_VesB_CFA65-like_Ig"/>
    <property type="match status" value="2"/>
</dbReference>
<dbReference type="EMBL" id="CP003345">
    <property type="protein sequence ID" value="AFM04998.1"/>
    <property type="molecule type" value="Genomic_DNA"/>
</dbReference>
<feature type="domain" description="Ig-like" evidence="9">
    <location>
        <begin position="1661"/>
        <end position="1731"/>
    </location>
</feature>
<keyword evidence="5" id="KW-0969">Cilium</keyword>
<dbReference type="Gene3D" id="2.60.40.10">
    <property type="entry name" value="Immunoglobulins"/>
    <property type="match status" value="4"/>
</dbReference>
<feature type="domain" description="Ig-like" evidence="9">
    <location>
        <begin position="1416"/>
        <end position="1503"/>
    </location>
</feature>
<feature type="domain" description="HYDIN/VesB/CFA65-like Ig-like" evidence="10">
    <location>
        <begin position="932"/>
        <end position="1025"/>
    </location>
</feature>
<dbReference type="InterPro" id="IPR036116">
    <property type="entry name" value="FN3_sf"/>
</dbReference>
<dbReference type="Pfam" id="PF19081">
    <property type="entry name" value="Ig_7"/>
    <property type="match status" value="2"/>
</dbReference>
<dbReference type="Pfam" id="PF18962">
    <property type="entry name" value="Por_Secre_tail"/>
    <property type="match status" value="1"/>
</dbReference>
<dbReference type="Pfam" id="PF02494">
    <property type="entry name" value="HYR"/>
    <property type="match status" value="1"/>
</dbReference>
<evidence type="ECO:0000256" key="1">
    <source>
        <dbReference type="ARBA" id="ARBA00004138"/>
    </source>
</evidence>
<evidence type="ECO:0000256" key="4">
    <source>
        <dbReference type="ARBA" id="ARBA00022737"/>
    </source>
</evidence>
<dbReference type="STRING" id="880071.Fleli_2637"/>
<dbReference type="GO" id="GO:0005737">
    <property type="term" value="C:cytoplasm"/>
    <property type="evidence" value="ECO:0007669"/>
    <property type="project" value="UniProtKB-SubCell"/>
</dbReference>
<keyword evidence="3" id="KW-0963">Cytoplasm</keyword>
<proteinExistence type="predicted"/>
<keyword evidence="12" id="KW-1185">Reference proteome</keyword>
<dbReference type="eggNOG" id="COG3420">
    <property type="taxonomic scope" value="Bacteria"/>
</dbReference>
<keyword evidence="4" id="KW-0677">Repeat</keyword>
<dbReference type="SUPFAM" id="SSF49265">
    <property type="entry name" value="Fibronectin type III"/>
    <property type="match status" value="1"/>
</dbReference>
<dbReference type="eggNOG" id="COG3866">
    <property type="taxonomic scope" value="Bacteria"/>
</dbReference>
<evidence type="ECO:0000259" key="7">
    <source>
        <dbReference type="Pfam" id="PF02494"/>
    </source>
</evidence>
<dbReference type="NCBIfam" id="TIGR02167">
    <property type="entry name" value="Liste_lipo_26"/>
    <property type="match status" value="11"/>
</dbReference>
<dbReference type="Proteomes" id="UP000006054">
    <property type="component" value="Chromosome"/>
</dbReference>
<keyword evidence="6" id="KW-0966">Cell projection</keyword>
<dbReference type="HOGENOM" id="CLU_235658_0_0_10"/>
<dbReference type="NCBIfam" id="NF012200">
    <property type="entry name" value="choice_anch_D"/>
    <property type="match status" value="2"/>
</dbReference>
<evidence type="ECO:0000256" key="3">
    <source>
        <dbReference type="ARBA" id="ARBA00022490"/>
    </source>
</evidence>
<name>I4AM13_BERLS</name>
<dbReference type="OrthoDB" id="1525027at2"/>